<keyword evidence="3" id="KW-1185">Reference proteome</keyword>
<reference evidence="2" key="1">
    <citation type="journal article" date="2022" name="bioRxiv">
        <title>Sequencing and chromosome-scale assembly of the giantPleurodeles waltlgenome.</title>
        <authorList>
            <person name="Brown T."/>
            <person name="Elewa A."/>
            <person name="Iarovenko S."/>
            <person name="Subramanian E."/>
            <person name="Araus A.J."/>
            <person name="Petzold A."/>
            <person name="Susuki M."/>
            <person name="Suzuki K.-i.T."/>
            <person name="Hayashi T."/>
            <person name="Toyoda A."/>
            <person name="Oliveira C."/>
            <person name="Osipova E."/>
            <person name="Leigh N.D."/>
            <person name="Simon A."/>
            <person name="Yun M.H."/>
        </authorList>
    </citation>
    <scope>NUCLEOTIDE SEQUENCE</scope>
    <source>
        <strain evidence="2">20211129_DDA</strain>
        <tissue evidence="2">Liver</tissue>
    </source>
</reference>
<dbReference type="AlphaFoldDB" id="A0AAV7RNC8"/>
<organism evidence="2 3">
    <name type="scientific">Pleurodeles waltl</name>
    <name type="common">Iberian ribbed newt</name>
    <dbReference type="NCBI Taxonomy" id="8319"/>
    <lineage>
        <taxon>Eukaryota</taxon>
        <taxon>Metazoa</taxon>
        <taxon>Chordata</taxon>
        <taxon>Craniata</taxon>
        <taxon>Vertebrata</taxon>
        <taxon>Euteleostomi</taxon>
        <taxon>Amphibia</taxon>
        <taxon>Batrachia</taxon>
        <taxon>Caudata</taxon>
        <taxon>Salamandroidea</taxon>
        <taxon>Salamandridae</taxon>
        <taxon>Pleurodelinae</taxon>
        <taxon>Pleurodeles</taxon>
    </lineage>
</organism>
<evidence type="ECO:0000256" key="1">
    <source>
        <dbReference type="SAM" id="MobiDB-lite"/>
    </source>
</evidence>
<name>A0AAV7RNC8_PLEWA</name>
<evidence type="ECO:0000313" key="3">
    <source>
        <dbReference type="Proteomes" id="UP001066276"/>
    </source>
</evidence>
<accession>A0AAV7RNC8</accession>
<dbReference type="Proteomes" id="UP001066276">
    <property type="component" value="Chromosome 5"/>
</dbReference>
<proteinExistence type="predicted"/>
<feature type="region of interest" description="Disordered" evidence="1">
    <location>
        <begin position="32"/>
        <end position="55"/>
    </location>
</feature>
<evidence type="ECO:0000313" key="2">
    <source>
        <dbReference type="EMBL" id="KAJ1152689.1"/>
    </source>
</evidence>
<dbReference type="EMBL" id="JANPWB010000009">
    <property type="protein sequence ID" value="KAJ1152689.1"/>
    <property type="molecule type" value="Genomic_DNA"/>
</dbReference>
<protein>
    <submittedName>
        <fullName evidence="2">Uncharacterized protein</fullName>
    </submittedName>
</protein>
<gene>
    <name evidence="2" type="ORF">NDU88_005464</name>
</gene>
<comment type="caution">
    <text evidence="2">The sequence shown here is derived from an EMBL/GenBank/DDBJ whole genome shotgun (WGS) entry which is preliminary data.</text>
</comment>
<sequence length="98" mass="10300">MAMSPPAAPAACTCLRSLIGSDCATQASFRWPVPASQPARPGKVSQPQGSPHHKAQLRLRDGCPLFPGHLCGDHPSLGSILEAGESVDARYQPQQSRG</sequence>